<dbReference type="OrthoDB" id="25987at2759"/>
<dbReference type="AlphaFoldDB" id="A0A212C798"/>
<dbReference type="InterPro" id="IPR026784">
    <property type="entry name" value="Coact_PPARg"/>
</dbReference>
<dbReference type="EMBL" id="MKHE01000026">
    <property type="protein sequence ID" value="OWK01877.1"/>
    <property type="molecule type" value="Genomic_DNA"/>
</dbReference>
<evidence type="ECO:0000313" key="1">
    <source>
        <dbReference type="EMBL" id="OWK01877.1"/>
    </source>
</evidence>
<name>A0A212C798_CEREH</name>
<comment type="caution">
    <text evidence="1">The sequence shown here is derived from an EMBL/GenBank/DDBJ whole genome shotgun (WGS) entry which is preliminary data.</text>
</comment>
<protein>
    <submittedName>
        <fullName evidence="1">FAM120B</fullName>
    </submittedName>
</protein>
<dbReference type="GO" id="GO:0005634">
    <property type="term" value="C:nucleus"/>
    <property type="evidence" value="ECO:0007669"/>
    <property type="project" value="TreeGrafter"/>
</dbReference>
<gene>
    <name evidence="1" type="ORF">Celaphus_00019196</name>
</gene>
<proteinExistence type="predicted"/>
<dbReference type="Proteomes" id="UP000242450">
    <property type="component" value="Chromosome 26"/>
</dbReference>
<dbReference type="GO" id="GO:0035357">
    <property type="term" value="P:peroxisome proliferator activated receptor signaling pathway"/>
    <property type="evidence" value="ECO:0007669"/>
    <property type="project" value="TreeGrafter"/>
</dbReference>
<keyword evidence="2" id="KW-1185">Reference proteome</keyword>
<organism evidence="1 2">
    <name type="scientific">Cervus elaphus hippelaphus</name>
    <name type="common">European red deer</name>
    <dbReference type="NCBI Taxonomy" id="46360"/>
    <lineage>
        <taxon>Eukaryota</taxon>
        <taxon>Metazoa</taxon>
        <taxon>Chordata</taxon>
        <taxon>Craniata</taxon>
        <taxon>Vertebrata</taxon>
        <taxon>Euteleostomi</taxon>
        <taxon>Mammalia</taxon>
        <taxon>Eutheria</taxon>
        <taxon>Laurasiatheria</taxon>
        <taxon>Artiodactyla</taxon>
        <taxon>Ruminantia</taxon>
        <taxon>Pecora</taxon>
        <taxon>Cervidae</taxon>
        <taxon>Cervinae</taxon>
        <taxon>Cervus</taxon>
    </lineage>
</organism>
<dbReference type="PANTHER" id="PTHR15976:SF17">
    <property type="entry name" value="CONSTITUTIVE COACTIVATOR OF PEROXISOME PROLIFERATOR-ACTIVATED RECEPTOR GAMMA"/>
    <property type="match status" value="1"/>
</dbReference>
<reference evidence="1 2" key="1">
    <citation type="journal article" date="2018" name="Mol. Genet. Genomics">
        <title>The red deer Cervus elaphus genome CerEla1.0: sequencing, annotating, genes, and chromosomes.</title>
        <authorList>
            <person name="Bana N.A."/>
            <person name="Nyiri A."/>
            <person name="Nagy J."/>
            <person name="Frank K."/>
            <person name="Nagy T."/>
            <person name="Steger V."/>
            <person name="Schiller M."/>
            <person name="Lakatos P."/>
            <person name="Sugar L."/>
            <person name="Horn P."/>
            <person name="Barta E."/>
            <person name="Orosz L."/>
        </authorList>
    </citation>
    <scope>NUCLEOTIDE SEQUENCE [LARGE SCALE GENOMIC DNA]</scope>
    <source>
        <strain evidence="1">Hungarian</strain>
    </source>
</reference>
<evidence type="ECO:0000313" key="2">
    <source>
        <dbReference type="Proteomes" id="UP000242450"/>
    </source>
</evidence>
<dbReference type="PANTHER" id="PTHR15976">
    <property type="entry name" value="CONSTITUTIVE COACTIVATOR OF PEROXISOME PROLIFERATOR-ACTIVATED RECEPTOR GAMMA"/>
    <property type="match status" value="1"/>
</dbReference>
<sequence>MENATHACVGLRVNTWDVYISGGFSTSPAVKEWFVYSGNPLRQPDLVRPLQMNIPGGTPNLRQLWLSQEPGIQAQRLDTLLACFDLSSSREELEAVESPFQALCCLLVYLFVQEPRNRRLPAQASAFSWQRLSFMEAPCSPHPALPRKAYFMGEMPPALSKYVTSASVQRTLSSLGGCADLGPMVPPQGWALQGLKAVEREGRKTTAVPQGQAGL</sequence>
<accession>A0A212C798</accession>
<dbReference type="GO" id="GO:0045444">
    <property type="term" value="P:fat cell differentiation"/>
    <property type="evidence" value="ECO:0007669"/>
    <property type="project" value="TreeGrafter"/>
</dbReference>